<feature type="compositionally biased region" description="Basic and acidic residues" evidence="2">
    <location>
        <begin position="30"/>
        <end position="39"/>
    </location>
</feature>
<keyword evidence="4" id="KW-1185">Reference proteome</keyword>
<dbReference type="OrthoDB" id="20949at2759"/>
<organism evidence="3 4">
    <name type="scientific">Coemansia thaxteri</name>
    <dbReference type="NCBI Taxonomy" id="2663907"/>
    <lineage>
        <taxon>Eukaryota</taxon>
        <taxon>Fungi</taxon>
        <taxon>Fungi incertae sedis</taxon>
        <taxon>Zoopagomycota</taxon>
        <taxon>Kickxellomycotina</taxon>
        <taxon>Kickxellomycetes</taxon>
        <taxon>Kickxellales</taxon>
        <taxon>Kickxellaceae</taxon>
        <taxon>Coemansia</taxon>
    </lineage>
</organism>
<dbReference type="GO" id="GO:0000460">
    <property type="term" value="P:maturation of 5.8S rRNA"/>
    <property type="evidence" value="ECO:0007669"/>
    <property type="project" value="TreeGrafter"/>
</dbReference>
<proteinExistence type="inferred from homology"/>
<accession>A0A9W8BH94</accession>
<dbReference type="EMBL" id="JANBQF010000243">
    <property type="protein sequence ID" value="KAJ2003151.1"/>
    <property type="molecule type" value="Genomic_DNA"/>
</dbReference>
<dbReference type="Pfam" id="PF07890">
    <property type="entry name" value="Rrp15p"/>
    <property type="match status" value="1"/>
</dbReference>
<dbReference type="PANTHER" id="PTHR13245">
    <property type="entry name" value="RRP15-LIKE PROTEIN"/>
    <property type="match status" value="1"/>
</dbReference>
<dbReference type="InterPro" id="IPR012459">
    <property type="entry name" value="Rrp15"/>
</dbReference>
<comment type="caution">
    <text evidence="3">The sequence shown here is derived from an EMBL/GenBank/DDBJ whole genome shotgun (WGS) entry which is preliminary data.</text>
</comment>
<evidence type="ECO:0000256" key="2">
    <source>
        <dbReference type="SAM" id="MobiDB-lite"/>
    </source>
</evidence>
<dbReference type="GO" id="GO:0030687">
    <property type="term" value="C:preribosome, large subunit precursor"/>
    <property type="evidence" value="ECO:0007669"/>
    <property type="project" value="TreeGrafter"/>
</dbReference>
<sequence>MALAGKKVRGSGDKAKGKVSAKVTRPTASKPKDEAKDQTNSEEEASDNASSSASEAEDGMDVDQSEAESDYDDLARARKLAIKRNTKRGKTAEAEEFSNILSSILGQDTPDTTAPIMAKDRTREKQIKEEILNYRARKALIEEKRSLLNKDRVIPTLENFDYERQLRKVATRGVIKLFNVIKAQQTELTNITKTPTTRTEKVAEMSKSKFLDLLKAKTS</sequence>
<dbReference type="GO" id="GO:0000470">
    <property type="term" value="P:maturation of LSU-rRNA"/>
    <property type="evidence" value="ECO:0007669"/>
    <property type="project" value="TreeGrafter"/>
</dbReference>
<name>A0A9W8BH94_9FUNG</name>
<dbReference type="AlphaFoldDB" id="A0A9W8BH94"/>
<dbReference type="PANTHER" id="PTHR13245:SF14">
    <property type="entry name" value="RRP15-LIKE PROTEIN"/>
    <property type="match status" value="1"/>
</dbReference>
<reference evidence="3" key="1">
    <citation type="submission" date="2022-07" db="EMBL/GenBank/DDBJ databases">
        <title>Phylogenomic reconstructions and comparative analyses of Kickxellomycotina fungi.</title>
        <authorList>
            <person name="Reynolds N.K."/>
            <person name="Stajich J.E."/>
            <person name="Barry K."/>
            <person name="Grigoriev I.V."/>
            <person name="Crous P."/>
            <person name="Smith M.E."/>
        </authorList>
    </citation>
    <scope>NUCLEOTIDE SEQUENCE</scope>
    <source>
        <strain evidence="3">IMI 214461</strain>
    </source>
</reference>
<evidence type="ECO:0000256" key="1">
    <source>
        <dbReference type="ARBA" id="ARBA00007462"/>
    </source>
</evidence>
<feature type="compositionally biased region" description="Acidic residues" evidence="2">
    <location>
        <begin position="55"/>
        <end position="72"/>
    </location>
</feature>
<evidence type="ECO:0000313" key="4">
    <source>
        <dbReference type="Proteomes" id="UP001150907"/>
    </source>
</evidence>
<feature type="region of interest" description="Disordered" evidence="2">
    <location>
        <begin position="1"/>
        <end position="72"/>
    </location>
</feature>
<protein>
    <submittedName>
        <fullName evidence="3">Pre-60S ribosomal particles component</fullName>
    </submittedName>
</protein>
<dbReference type="Proteomes" id="UP001150907">
    <property type="component" value="Unassembled WGS sequence"/>
</dbReference>
<evidence type="ECO:0000313" key="3">
    <source>
        <dbReference type="EMBL" id="KAJ2003151.1"/>
    </source>
</evidence>
<comment type="similarity">
    <text evidence="1">Belongs to the RRP15 family.</text>
</comment>
<gene>
    <name evidence="3" type="primary">RRP15</name>
    <name evidence="3" type="ORF">H4R26_003230</name>
</gene>